<dbReference type="HAMAP" id="MF_00508">
    <property type="entry name" value="Ribosomal_uS10"/>
    <property type="match status" value="1"/>
</dbReference>
<comment type="similarity">
    <text evidence="1">Belongs to the universal ribosomal protein uS10 family.</text>
</comment>
<dbReference type="Pfam" id="PF00338">
    <property type="entry name" value="Ribosomal_S10"/>
    <property type="match status" value="1"/>
</dbReference>
<accession>A0A7G1MRX3</accession>
<dbReference type="InterPro" id="IPR027486">
    <property type="entry name" value="Ribosomal_uS10_dom"/>
</dbReference>
<dbReference type="GO" id="GO:0003735">
    <property type="term" value="F:structural constituent of ribosome"/>
    <property type="evidence" value="ECO:0007669"/>
    <property type="project" value="InterPro"/>
</dbReference>
<gene>
    <name evidence="5" type="primary">rps10</name>
</gene>
<geneLocation type="plastid" evidence="5"/>
<dbReference type="GO" id="GO:1990904">
    <property type="term" value="C:ribonucleoprotein complex"/>
    <property type="evidence" value="ECO:0007669"/>
    <property type="project" value="UniProtKB-KW"/>
</dbReference>
<evidence type="ECO:0000259" key="4">
    <source>
        <dbReference type="SMART" id="SM01403"/>
    </source>
</evidence>
<dbReference type="GO" id="GO:0005840">
    <property type="term" value="C:ribosome"/>
    <property type="evidence" value="ECO:0007669"/>
    <property type="project" value="UniProtKB-KW"/>
</dbReference>
<dbReference type="SUPFAM" id="SSF54999">
    <property type="entry name" value="Ribosomal protein S10"/>
    <property type="match status" value="1"/>
</dbReference>
<reference evidence="5" key="1">
    <citation type="submission" date="2020-09" db="EMBL/GenBank/DDBJ databases">
        <title>Highly reduced plastid genomes of the non-photosynthetic dictyochophyceans Pteridomonas spp. (Ochrophyta, SAR).</title>
        <authorList>
            <person name="Kayama M."/>
            <person name="Kamikawa R."/>
        </authorList>
    </citation>
    <scope>NUCLEOTIDE SEQUENCE</scope>
    <source>
        <strain evidence="5">YPF1301</strain>
    </source>
</reference>
<sequence>MIILSKNLKKIRLQLKSFNYKKLLITVLRILSIIQNKKNIAKGPVSLPTKKRIYCLLRSPHINKKSREHFEIRSYTKILEIYIQPYQALTFFLPSSVNLKFLSII</sequence>
<dbReference type="SMART" id="SM01403">
    <property type="entry name" value="Ribosomal_S10"/>
    <property type="match status" value="1"/>
</dbReference>
<dbReference type="Gene3D" id="3.30.70.600">
    <property type="entry name" value="Ribosomal protein S10 domain"/>
    <property type="match status" value="1"/>
</dbReference>
<dbReference type="EMBL" id="LC580440">
    <property type="protein sequence ID" value="BCL05900.1"/>
    <property type="molecule type" value="Genomic_DNA"/>
</dbReference>
<dbReference type="InterPro" id="IPR036838">
    <property type="entry name" value="Ribosomal_uS10_dom_sf"/>
</dbReference>
<dbReference type="AlphaFoldDB" id="A0A7G1MRX3"/>
<keyword evidence="2 5" id="KW-0689">Ribosomal protein</keyword>
<dbReference type="PANTHER" id="PTHR11700">
    <property type="entry name" value="30S RIBOSOMAL PROTEIN S10 FAMILY MEMBER"/>
    <property type="match status" value="1"/>
</dbReference>
<protein>
    <submittedName>
        <fullName evidence="5">Ribosomal protein S10</fullName>
    </submittedName>
</protein>
<keyword evidence="3" id="KW-0687">Ribonucleoprotein</keyword>
<organism evidence="5">
    <name type="scientific">Pteridomonas sp. YPF1301</name>
    <dbReference type="NCBI Taxonomy" id="2766739"/>
    <lineage>
        <taxon>Eukaryota</taxon>
        <taxon>Sar</taxon>
        <taxon>Stramenopiles</taxon>
        <taxon>Ochrophyta</taxon>
        <taxon>Dictyochophyceae</taxon>
        <taxon>Pedinellales</taxon>
        <taxon>Pteridomonas</taxon>
    </lineage>
</organism>
<dbReference type="NCBIfam" id="TIGR01049">
    <property type="entry name" value="rpsJ_bact"/>
    <property type="match status" value="1"/>
</dbReference>
<dbReference type="InterPro" id="IPR001848">
    <property type="entry name" value="Ribosomal_uS10"/>
</dbReference>
<evidence type="ECO:0000256" key="2">
    <source>
        <dbReference type="ARBA" id="ARBA00022980"/>
    </source>
</evidence>
<feature type="domain" description="Small ribosomal subunit protein uS10" evidence="4">
    <location>
        <begin position="12"/>
        <end position="102"/>
    </location>
</feature>
<evidence type="ECO:0000256" key="1">
    <source>
        <dbReference type="ARBA" id="ARBA00007102"/>
    </source>
</evidence>
<dbReference type="PRINTS" id="PR00971">
    <property type="entry name" value="RIBOSOMALS10"/>
</dbReference>
<name>A0A7G1MRX3_9STRA</name>
<evidence type="ECO:0000256" key="3">
    <source>
        <dbReference type="ARBA" id="ARBA00023274"/>
    </source>
</evidence>
<keyword evidence="5" id="KW-0934">Plastid</keyword>
<dbReference type="GO" id="GO:0006412">
    <property type="term" value="P:translation"/>
    <property type="evidence" value="ECO:0007669"/>
    <property type="project" value="InterPro"/>
</dbReference>
<proteinExistence type="inferred from homology"/>
<evidence type="ECO:0000313" key="5">
    <source>
        <dbReference type="EMBL" id="BCL05900.1"/>
    </source>
</evidence>